<keyword evidence="2" id="KW-1185">Reference proteome</keyword>
<accession>A0ACC8XF12</accession>
<evidence type="ECO:0000313" key="2">
    <source>
        <dbReference type="Proteomes" id="UP000188605"/>
    </source>
</evidence>
<comment type="caution">
    <text evidence="1">The sequence shown here is derived from an EMBL/GenBank/DDBJ whole genome shotgun (WGS) entry which is preliminary data.</text>
</comment>
<gene>
    <name evidence="1" type="ORF">AN396_03015</name>
</gene>
<proteinExistence type="predicted"/>
<reference evidence="1" key="1">
    <citation type="submission" date="2016-08" db="EMBL/GenBank/DDBJ databases">
        <authorList>
            <person name="Ngugi D.K."/>
            <person name="Miyake S."/>
            <person name="Stingl U."/>
        </authorList>
    </citation>
    <scope>NUCLEOTIDE SEQUENCE</scope>
    <source>
        <strain evidence="1">SCG-B11WGA-EpuloA1</strain>
    </source>
</reference>
<protein>
    <submittedName>
        <fullName evidence="1">Uncharacterized protein</fullName>
    </submittedName>
</protein>
<name>A0ACC8XF12_9FIRM</name>
<dbReference type="EMBL" id="LJDB01000028">
    <property type="protein sequence ID" value="ONI41805.1"/>
    <property type="molecule type" value="Genomic_DNA"/>
</dbReference>
<dbReference type="Proteomes" id="UP000188605">
    <property type="component" value="Unassembled WGS sequence"/>
</dbReference>
<sequence>MKKAMVILITILLLNKPILAEVGKLGAKGAVLIESDSKRILHSVKGEQPLPMASTTKIMTCILAIEKGNLEDIVTVSKEASKAPPVKLKLKSGEKQVLGDLLYSLMMESHNDTSVAIAEHIGGSVEEFCEMMTEKAAEIGANNTTFKTPNGLDADGHQSTPYDMALIASYALDNPKFVEIINTPNITIPTNPLEGSIRHDLINKNRFLHMVTGSKGVKTGYTSKAGHCFVGAAERNGMELIGVALGNFGTSGKSKKYTDVQKMIEYGFANYKPYVVLDKEQILDSVTVKTGKKESVQLRSNEQIKLPLTKDEVETVELSVTKPQEVEAPIKEDDEIGRVDVVLNGEVLASVPLYAEEKVEKLTIFEQIKKYIKSL</sequence>
<organism evidence="1 2">
    <name type="scientific">Candidatus Epulonipiscium fishelsonii</name>
    <dbReference type="NCBI Taxonomy" id="77094"/>
    <lineage>
        <taxon>Bacteria</taxon>
        <taxon>Bacillati</taxon>
        <taxon>Bacillota</taxon>
        <taxon>Clostridia</taxon>
        <taxon>Lachnospirales</taxon>
        <taxon>Lachnospiraceae</taxon>
        <taxon>Candidatus Epulonipiscium</taxon>
    </lineage>
</organism>
<evidence type="ECO:0000313" key="1">
    <source>
        <dbReference type="EMBL" id="ONI41805.1"/>
    </source>
</evidence>